<sequence>MICFQQWCPPWSSPIESTLFTFNLFRSFSGLFFYHSGIPRRVSSSTCRHTDVWATRVIVRMLQQADLSNLCGGLMNNTNMLWQACSKM</sequence>
<protein>
    <submittedName>
        <fullName evidence="1">Uncharacterized protein</fullName>
    </submittedName>
</protein>
<dbReference type="Ensembl" id="ENSPMGT00000024184.1">
    <property type="protein sequence ID" value="ENSPMGP00000022706.1"/>
    <property type="gene ID" value="ENSPMGG00000018371.1"/>
</dbReference>
<dbReference type="AlphaFoldDB" id="A0A3B4B2A2"/>
<evidence type="ECO:0000313" key="1">
    <source>
        <dbReference type="Ensembl" id="ENSPMGP00000022706.1"/>
    </source>
</evidence>
<reference evidence="1" key="1">
    <citation type="submission" date="2025-08" db="UniProtKB">
        <authorList>
            <consortium name="Ensembl"/>
        </authorList>
    </citation>
    <scope>IDENTIFICATION</scope>
</reference>
<organism evidence="1 2">
    <name type="scientific">Periophthalmus magnuspinnatus</name>
    <dbReference type="NCBI Taxonomy" id="409849"/>
    <lineage>
        <taxon>Eukaryota</taxon>
        <taxon>Metazoa</taxon>
        <taxon>Chordata</taxon>
        <taxon>Craniata</taxon>
        <taxon>Vertebrata</taxon>
        <taxon>Euteleostomi</taxon>
        <taxon>Actinopterygii</taxon>
        <taxon>Neopterygii</taxon>
        <taxon>Teleostei</taxon>
        <taxon>Neoteleostei</taxon>
        <taxon>Acanthomorphata</taxon>
        <taxon>Gobiaria</taxon>
        <taxon>Gobiiformes</taxon>
        <taxon>Gobioidei</taxon>
        <taxon>Gobiidae</taxon>
        <taxon>Oxudercinae</taxon>
        <taxon>Periophthalmus</taxon>
    </lineage>
</organism>
<keyword evidence="2" id="KW-1185">Reference proteome</keyword>
<proteinExistence type="predicted"/>
<dbReference type="Proteomes" id="UP000261520">
    <property type="component" value="Unplaced"/>
</dbReference>
<name>A0A3B4B2A2_9GOBI</name>
<accession>A0A3B4B2A2</accession>
<evidence type="ECO:0000313" key="2">
    <source>
        <dbReference type="Proteomes" id="UP000261520"/>
    </source>
</evidence>
<reference evidence="1" key="2">
    <citation type="submission" date="2025-09" db="UniProtKB">
        <authorList>
            <consortium name="Ensembl"/>
        </authorList>
    </citation>
    <scope>IDENTIFICATION</scope>
</reference>